<gene>
    <name evidence="7" type="ORF">AB1Y20_009940</name>
</gene>
<comment type="caution">
    <text evidence="7">The sequence shown here is derived from an EMBL/GenBank/DDBJ whole genome shotgun (WGS) entry which is preliminary data.</text>
</comment>
<comment type="subcellular location">
    <subcellularLocation>
        <location evidence="1">Cell projection</location>
        <location evidence="1">Cilium</location>
    </subcellularLocation>
</comment>
<feature type="domain" description="Anaphase-promoting complex subunit 4-like WD40" evidence="6">
    <location>
        <begin position="413"/>
        <end position="459"/>
    </location>
</feature>
<dbReference type="InterPro" id="IPR036322">
    <property type="entry name" value="WD40_repeat_dom_sf"/>
</dbReference>
<evidence type="ECO:0000256" key="5">
    <source>
        <dbReference type="ARBA" id="ARBA00040994"/>
    </source>
</evidence>
<dbReference type="Proteomes" id="UP001515480">
    <property type="component" value="Unassembled WGS sequence"/>
</dbReference>
<organism evidence="7 8">
    <name type="scientific">Prymnesium parvum</name>
    <name type="common">Toxic golden alga</name>
    <dbReference type="NCBI Taxonomy" id="97485"/>
    <lineage>
        <taxon>Eukaryota</taxon>
        <taxon>Haptista</taxon>
        <taxon>Haptophyta</taxon>
        <taxon>Prymnesiophyceae</taxon>
        <taxon>Prymnesiales</taxon>
        <taxon>Prymnesiaceae</taxon>
        <taxon>Prymnesium</taxon>
    </lineage>
</organism>
<dbReference type="InterPro" id="IPR024977">
    <property type="entry name" value="Apc4-like_WD40_dom"/>
</dbReference>
<protein>
    <recommendedName>
        <fullName evidence="5">Cilia- and flagella-associated protein 251</fullName>
    </recommendedName>
</protein>
<evidence type="ECO:0000259" key="6">
    <source>
        <dbReference type="Pfam" id="PF12894"/>
    </source>
</evidence>
<dbReference type="EMBL" id="JBGBPQ010000002">
    <property type="protein sequence ID" value="KAL1528602.1"/>
    <property type="molecule type" value="Genomic_DNA"/>
</dbReference>
<dbReference type="InterPro" id="IPR015943">
    <property type="entry name" value="WD40/YVTN_repeat-like_dom_sf"/>
</dbReference>
<reference evidence="7 8" key="1">
    <citation type="journal article" date="2024" name="Science">
        <title>Giant polyketide synthase enzymes in the biosynthesis of giant marine polyether toxins.</title>
        <authorList>
            <person name="Fallon T.R."/>
            <person name="Shende V.V."/>
            <person name="Wierzbicki I.H."/>
            <person name="Pendleton A.L."/>
            <person name="Watervoot N.F."/>
            <person name="Auber R.P."/>
            <person name="Gonzalez D.J."/>
            <person name="Wisecaver J.H."/>
            <person name="Moore B.S."/>
        </authorList>
    </citation>
    <scope>NUCLEOTIDE SEQUENCE [LARGE SCALE GENOMIC DNA]</scope>
    <source>
        <strain evidence="7 8">12B1</strain>
    </source>
</reference>
<evidence type="ECO:0000256" key="3">
    <source>
        <dbReference type="ARBA" id="ARBA00022737"/>
    </source>
</evidence>
<dbReference type="SUPFAM" id="SSF50998">
    <property type="entry name" value="Quinoprotein alcohol dehydrogenase-like"/>
    <property type="match status" value="1"/>
</dbReference>
<keyword evidence="2" id="KW-0853">WD repeat</keyword>
<dbReference type="Pfam" id="PF12894">
    <property type="entry name" value="ANAPC4_WD40"/>
    <property type="match status" value="1"/>
</dbReference>
<keyword evidence="8" id="KW-1185">Reference proteome</keyword>
<dbReference type="Pfam" id="PF00400">
    <property type="entry name" value="WD40"/>
    <property type="match status" value="3"/>
</dbReference>
<evidence type="ECO:0000313" key="8">
    <source>
        <dbReference type="Proteomes" id="UP001515480"/>
    </source>
</evidence>
<dbReference type="InterPro" id="IPR050630">
    <property type="entry name" value="WD_repeat_EMAP"/>
</dbReference>
<dbReference type="InterPro" id="IPR011992">
    <property type="entry name" value="EF-hand-dom_pair"/>
</dbReference>
<dbReference type="Gene3D" id="2.130.10.10">
    <property type="entry name" value="YVTN repeat-like/Quinoprotein amine dehydrogenase"/>
    <property type="match status" value="2"/>
</dbReference>
<keyword evidence="3" id="KW-0677">Repeat</keyword>
<sequence>MGDDAPNVLSLSWVFGFSRDIAIQNLCDENRSAIFYVSAHTGIIHDISARTQKLLQGHCNPISCTCSSSDRRWVITADKGPESMLVIWDSYMGTPIKTIQTPHANGVCAMDLSPDGRYLVTLSEETNPQVLSIWDCASANEKETPLYSAQVAASANGAAAEPQTAVRFDPEDSMSLVTNGSSLVVFWSFHDGGLKFQAPSLAERDFKQPVGRITQTVFIPGTRNAVSATADGDAMLWELVSGPEDPLGSEERRASKMVKLHSGPIHYLMTVGPYLVSGGADGHVRFFDFNFRVVAWFEDLEAGPISSISFAHQPSALKTHTVDSELSCPDFIIGTANALIVACSASLFDQLEPSARRGTLLVQGQDFAVSGLATHPSLTRFAVTGRSGLLQLWDYAERRLLIMRMYDKLLGNAVAFSPNGKFLAVGFTNGAVKVLAAMTLEEIASFKASKDCILQVHFSHDSNMLATSDADNCVGVYRHGSGTEEGGARYWEFLGKYRGHYKTITGLGFGQSDEGLPRLFSTAEDRHLVEYDLARSSVQGGVQLRSTTRIEQTAVPTAFLWLPPGVQGSAATLVTANEQYKLRCRQAGGAIVERTALGPTYGGPLTRMLLLPSSPEDDNDDRYIAYATHEKVVGIMKLPLDGNPNKAMGLIAHPGEVADLCSSWDGKWLVTAGGSDMSIHLWSLDVLALEETIKSGGEGLAPFAALIDGGADGPAYQEMVDYFYYAQLRTQGEDTTEPRRITGLVPIGEVGNLMRSLGYYPSEKEVEDLMAEAQLMGKAAGREDLSSITFDEFLRLYVNHRPVFGISKEQINEAFETIGVEMDGKMPREALLRALAQFEEGISGDDLAQCLRALMGTDDVTMLNKRLGSKDFAEDVLGFDDYAPEQAK</sequence>
<dbReference type="SMART" id="SM00320">
    <property type="entry name" value="WD40"/>
    <property type="match status" value="9"/>
</dbReference>
<name>A0AB34K5Z7_PRYPA</name>
<evidence type="ECO:0000256" key="2">
    <source>
        <dbReference type="ARBA" id="ARBA00022574"/>
    </source>
</evidence>
<dbReference type="InterPro" id="IPR001680">
    <property type="entry name" value="WD40_rpt"/>
</dbReference>
<evidence type="ECO:0000313" key="7">
    <source>
        <dbReference type="EMBL" id="KAL1528602.1"/>
    </source>
</evidence>
<dbReference type="SUPFAM" id="SSF50978">
    <property type="entry name" value="WD40 repeat-like"/>
    <property type="match status" value="1"/>
</dbReference>
<proteinExistence type="predicted"/>
<dbReference type="PANTHER" id="PTHR13720">
    <property type="entry name" value="WD-40 REPEAT PROTEIN"/>
    <property type="match status" value="1"/>
</dbReference>
<dbReference type="InterPro" id="IPR011047">
    <property type="entry name" value="Quinoprotein_ADH-like_sf"/>
</dbReference>
<accession>A0AB34K5Z7</accession>
<dbReference type="SUPFAM" id="SSF47473">
    <property type="entry name" value="EF-hand"/>
    <property type="match status" value="1"/>
</dbReference>
<dbReference type="PANTHER" id="PTHR13720:SF13">
    <property type="entry name" value="CILIA- AND FLAGELLA-ASSOCIATED PROTEIN 251"/>
    <property type="match status" value="1"/>
</dbReference>
<evidence type="ECO:0000256" key="1">
    <source>
        <dbReference type="ARBA" id="ARBA00004138"/>
    </source>
</evidence>
<dbReference type="AlphaFoldDB" id="A0AB34K5Z7"/>
<dbReference type="GO" id="GO:0031514">
    <property type="term" value="C:motile cilium"/>
    <property type="evidence" value="ECO:0007669"/>
    <property type="project" value="TreeGrafter"/>
</dbReference>
<evidence type="ECO:0000256" key="4">
    <source>
        <dbReference type="ARBA" id="ARBA00023273"/>
    </source>
</evidence>
<keyword evidence="4" id="KW-0966">Cell projection</keyword>
<dbReference type="Gene3D" id="1.10.238.10">
    <property type="entry name" value="EF-hand"/>
    <property type="match status" value="1"/>
</dbReference>